<evidence type="ECO:0000313" key="2">
    <source>
        <dbReference type="Proteomes" id="UP000054653"/>
    </source>
</evidence>
<comment type="caution">
    <text evidence="1">The sequence shown here is derived from an EMBL/GenBank/DDBJ whole genome shotgun (WGS) entry which is preliminary data.</text>
</comment>
<dbReference type="AlphaFoldDB" id="A0A0V1D3H5"/>
<dbReference type="EMBL" id="JYDI01000048">
    <property type="protein sequence ID" value="KRY56027.1"/>
    <property type="molecule type" value="Genomic_DNA"/>
</dbReference>
<keyword evidence="2" id="KW-1185">Reference proteome</keyword>
<name>A0A0V1D3H5_TRIBR</name>
<organism evidence="1 2">
    <name type="scientific">Trichinella britovi</name>
    <name type="common">Parasitic roundworm</name>
    <dbReference type="NCBI Taxonomy" id="45882"/>
    <lineage>
        <taxon>Eukaryota</taxon>
        <taxon>Metazoa</taxon>
        <taxon>Ecdysozoa</taxon>
        <taxon>Nematoda</taxon>
        <taxon>Enoplea</taxon>
        <taxon>Dorylaimia</taxon>
        <taxon>Trichinellida</taxon>
        <taxon>Trichinellidae</taxon>
        <taxon>Trichinella</taxon>
    </lineage>
</organism>
<evidence type="ECO:0000313" key="1">
    <source>
        <dbReference type="EMBL" id="KRY56027.1"/>
    </source>
</evidence>
<sequence>MQIVHPLVFEIIHQRLPVHQVLPLDFQTLRLLMFLHKSIGKLGPSVEEDGLPAISEKMRRLNRILYKRRHLLLKWDQQCKMNSLIEH</sequence>
<reference evidence="1 2" key="1">
    <citation type="submission" date="2015-01" db="EMBL/GenBank/DDBJ databases">
        <title>Evolution of Trichinella species and genotypes.</title>
        <authorList>
            <person name="Korhonen P.K."/>
            <person name="Edoardo P."/>
            <person name="Giuseppe L.R."/>
            <person name="Gasser R.B."/>
        </authorList>
    </citation>
    <scope>NUCLEOTIDE SEQUENCE [LARGE SCALE GENOMIC DNA]</scope>
    <source>
        <strain evidence="1">ISS120</strain>
    </source>
</reference>
<accession>A0A0V1D3H5</accession>
<proteinExistence type="predicted"/>
<dbReference type="Proteomes" id="UP000054653">
    <property type="component" value="Unassembled WGS sequence"/>
</dbReference>
<protein>
    <submittedName>
        <fullName evidence="1">Uncharacterized protein</fullName>
    </submittedName>
</protein>
<gene>
    <name evidence="1" type="ORF">T03_16363</name>
</gene>